<reference evidence="1" key="1">
    <citation type="submission" date="2015-12" db="EMBL/GenBank/DDBJ databases">
        <title>Update maize B73 reference genome by single molecule sequencing technologies.</title>
        <authorList>
            <consortium name="Maize Genome Sequencing Project"/>
            <person name="Ware D."/>
        </authorList>
    </citation>
    <scope>NUCLEOTIDE SEQUENCE</scope>
    <source>
        <tissue evidence="1">Seedling</tissue>
    </source>
</reference>
<evidence type="ECO:0000313" key="1">
    <source>
        <dbReference type="EMBL" id="AQK86715.1"/>
    </source>
</evidence>
<dbReference type="InParanoid" id="A0A1D6M6L2"/>
<dbReference type="EMBL" id="CM000782">
    <property type="protein sequence ID" value="AQK86715.1"/>
    <property type="molecule type" value="Genomic_DNA"/>
</dbReference>
<dbReference type="AlphaFoldDB" id="A0A1D6M6L2"/>
<protein>
    <submittedName>
        <fullName evidence="1">Uncharacterized protein</fullName>
    </submittedName>
</protein>
<accession>A0A1D6M6L2</accession>
<name>A0A1D6M6L2_MAIZE</name>
<sequence length="156" mass="17388">MEGASGEAWISLPLHDFHMDPIHLDISVYSFHEGGVDWVEKVVPACAVYGRGSRDRHCRVDWTEAGCAREVRGMWWRLYPGIGRRLGARGMWGEVRIGGRKVRGLLPRARQHAEIYTQGRRCGGSEVRWRLTEICGGDGGAREGGSVAACRDLRQG</sequence>
<proteinExistence type="predicted"/>
<gene>
    <name evidence="1" type="ORF">ZEAMMB73_Zm00001d038477</name>
</gene>
<organism evidence="1">
    <name type="scientific">Zea mays</name>
    <name type="common">Maize</name>
    <dbReference type="NCBI Taxonomy" id="4577"/>
    <lineage>
        <taxon>Eukaryota</taxon>
        <taxon>Viridiplantae</taxon>
        <taxon>Streptophyta</taxon>
        <taxon>Embryophyta</taxon>
        <taxon>Tracheophyta</taxon>
        <taxon>Spermatophyta</taxon>
        <taxon>Magnoliopsida</taxon>
        <taxon>Liliopsida</taxon>
        <taxon>Poales</taxon>
        <taxon>Poaceae</taxon>
        <taxon>PACMAD clade</taxon>
        <taxon>Panicoideae</taxon>
        <taxon>Andropogonodae</taxon>
        <taxon>Andropogoneae</taxon>
        <taxon>Tripsacinae</taxon>
        <taxon>Zea</taxon>
    </lineage>
</organism>